<dbReference type="PANTHER" id="PTHR28624:SF1">
    <property type="entry name" value="MITOCHONDRIAL POTASSIUM CHANNEL"/>
    <property type="match status" value="1"/>
</dbReference>
<keyword evidence="1" id="KW-0812">Transmembrane</keyword>
<proteinExistence type="predicted"/>
<name>A0A6M2DH54_XENCH</name>
<dbReference type="EMBL" id="GIIL01001929">
    <property type="protein sequence ID" value="NOV45655.1"/>
    <property type="molecule type" value="Transcribed_RNA"/>
</dbReference>
<reference evidence="2" key="1">
    <citation type="submission" date="2020-03" db="EMBL/GenBank/DDBJ databases">
        <title>Transcriptomic Profiling of the Digestive Tract of the Rat Flea, Xenopsylla cheopis, Following Blood Feeding and Infection with Yersinia pestis.</title>
        <authorList>
            <person name="Bland D.M."/>
            <person name="Martens C.A."/>
            <person name="Virtaneva K."/>
            <person name="Kanakabandi K."/>
            <person name="Long D."/>
            <person name="Rosenke R."/>
            <person name="Saturday G.A."/>
            <person name="Hoyt F.H."/>
            <person name="Bruno D.P."/>
            <person name="Ribeiro J.M.C."/>
            <person name="Hinnebusch J."/>
        </authorList>
    </citation>
    <scope>NUCLEOTIDE SEQUENCE</scope>
</reference>
<accession>A0A6M2DH54</accession>
<protein>
    <submittedName>
        <fullName evidence="2">Putative product</fullName>
    </submittedName>
</protein>
<organism evidence="2">
    <name type="scientific">Xenopsylla cheopis</name>
    <name type="common">Oriental rat flea</name>
    <name type="synonym">Pulex cheopis</name>
    <dbReference type="NCBI Taxonomy" id="163159"/>
    <lineage>
        <taxon>Eukaryota</taxon>
        <taxon>Metazoa</taxon>
        <taxon>Ecdysozoa</taxon>
        <taxon>Arthropoda</taxon>
        <taxon>Hexapoda</taxon>
        <taxon>Insecta</taxon>
        <taxon>Pterygota</taxon>
        <taxon>Neoptera</taxon>
        <taxon>Endopterygota</taxon>
        <taxon>Siphonaptera</taxon>
        <taxon>Pulicidae</taxon>
        <taxon>Xenopsyllinae</taxon>
        <taxon>Xenopsylla</taxon>
    </lineage>
</organism>
<sequence length="302" mass="34369">MQLKTEAAYAKFYDIFKWYERFTGLSEVRKAQQKVLYAEEQFREVQNKRREVYNLLSDVQMKRTNIHEKLQLSKPGQPSHLKLIMEEHEIIGEESQLKKAFDDIEKLERELFTNLTTAVQLSHEQERFQSDKTKYWSIIGSILGTIIGIIGTSINNSQRLKEMKTILNDIKADTKRSTSYTSDMYKKLESLGSLSARAVSATFSGNTAEGLGLSNNNLETLKDIKSMLSDIKNETRKVANYSNEMVKKVTDAVTKSSKVTSIPFTATPQPNLEQDMELQSLVKIYMAACFGALGLLCLCCCR</sequence>
<evidence type="ECO:0000313" key="2">
    <source>
        <dbReference type="EMBL" id="NOV45655.1"/>
    </source>
</evidence>
<dbReference type="InterPro" id="IPR037660">
    <property type="entry name" value="CCDC51"/>
</dbReference>
<evidence type="ECO:0000256" key="1">
    <source>
        <dbReference type="SAM" id="Phobius"/>
    </source>
</evidence>
<feature type="transmembrane region" description="Helical" evidence="1">
    <location>
        <begin position="135"/>
        <end position="154"/>
    </location>
</feature>
<dbReference type="AlphaFoldDB" id="A0A6M2DH54"/>
<keyword evidence="1" id="KW-1133">Transmembrane helix</keyword>
<dbReference type="PANTHER" id="PTHR28624">
    <property type="entry name" value="COILED-COIL DOMAIN-CONTAINING PROTEIN 51"/>
    <property type="match status" value="1"/>
</dbReference>
<keyword evidence="1" id="KW-0472">Membrane</keyword>